<feature type="transmembrane region" description="Helical" evidence="1">
    <location>
        <begin position="12"/>
        <end position="41"/>
    </location>
</feature>
<gene>
    <name evidence="2" type="ORF">MTO99_09575</name>
</gene>
<dbReference type="RefSeq" id="WP_243558751.1">
    <property type="nucleotide sequence ID" value="NZ_CP094528.1"/>
</dbReference>
<protein>
    <recommendedName>
        <fullName evidence="4">DUF4229 domain-containing protein</fullName>
    </recommendedName>
</protein>
<evidence type="ECO:0000256" key="1">
    <source>
        <dbReference type="SAM" id="Phobius"/>
    </source>
</evidence>
<evidence type="ECO:0008006" key="4">
    <source>
        <dbReference type="Google" id="ProtNLM"/>
    </source>
</evidence>
<keyword evidence="1" id="KW-0812">Transmembrane</keyword>
<sequence length="63" mass="6587">MKAAMVTAYLLTYLSAVCAMIALITGLVMPAIILALAAFAFGSLGRFAEDWDRDNPPGGPRAA</sequence>
<reference evidence="2 3" key="1">
    <citation type="submission" date="2022-03" db="EMBL/GenBank/DDBJ databases">
        <title>Mucilaginibacter sp. isolated from the gut of Protaetia brevitarsis seulensis larvae.</title>
        <authorList>
            <person name="Won M."/>
            <person name="Kim S.-J."/>
            <person name="Kwon S.-W."/>
        </authorList>
    </citation>
    <scope>NUCLEOTIDE SEQUENCE [LARGE SCALE GENOMIC DNA]</scope>
    <source>
        <strain evidence="2 3">CFWR-12</strain>
    </source>
</reference>
<keyword evidence="1" id="KW-0472">Membrane</keyword>
<accession>A0ABY4CB99</accession>
<keyword evidence="1" id="KW-1133">Transmembrane helix</keyword>
<organism evidence="2 3">
    <name type="scientific">Agromyces larvae</name>
    <dbReference type="NCBI Taxonomy" id="2929802"/>
    <lineage>
        <taxon>Bacteria</taxon>
        <taxon>Bacillati</taxon>
        <taxon>Actinomycetota</taxon>
        <taxon>Actinomycetes</taxon>
        <taxon>Micrococcales</taxon>
        <taxon>Microbacteriaceae</taxon>
        <taxon>Agromyces</taxon>
    </lineage>
</organism>
<dbReference type="EMBL" id="CP094528">
    <property type="protein sequence ID" value="UOE45970.1"/>
    <property type="molecule type" value="Genomic_DNA"/>
</dbReference>
<proteinExistence type="predicted"/>
<dbReference type="Proteomes" id="UP000832097">
    <property type="component" value="Chromosome"/>
</dbReference>
<keyword evidence="3" id="KW-1185">Reference proteome</keyword>
<evidence type="ECO:0000313" key="2">
    <source>
        <dbReference type="EMBL" id="UOE45970.1"/>
    </source>
</evidence>
<evidence type="ECO:0000313" key="3">
    <source>
        <dbReference type="Proteomes" id="UP000832097"/>
    </source>
</evidence>
<name>A0ABY4CB99_9MICO</name>